<dbReference type="Gene3D" id="3.40.50.300">
    <property type="entry name" value="P-loop containing nucleotide triphosphate hydrolases"/>
    <property type="match status" value="1"/>
</dbReference>
<dbReference type="CDD" id="cd01673">
    <property type="entry name" value="dNK"/>
    <property type="match status" value="1"/>
</dbReference>
<dbReference type="GO" id="GO:0019136">
    <property type="term" value="F:deoxynucleoside kinase activity"/>
    <property type="evidence" value="ECO:0007669"/>
    <property type="project" value="InterPro"/>
</dbReference>
<name>C1KFI3_9CAUD</name>
<feature type="binding site" evidence="3">
    <location>
        <position position="42"/>
    </location>
    <ligand>
        <name>substrate</name>
    </ligand>
</feature>
<dbReference type="PIRSF" id="PIRSF000705">
    <property type="entry name" value="DNK"/>
    <property type="match status" value="1"/>
</dbReference>
<feature type="binding site" evidence="3">
    <location>
        <position position="158"/>
    </location>
    <ligand>
        <name>substrate</name>
    </ligand>
</feature>
<reference evidence="6 7" key="1">
    <citation type="journal article" date="2009" name="Gene">
        <title>Genome of a virulent bacteriophage Lb338-1 that lyses the probiotic Lactobacillus paracasei cheese strain.</title>
        <authorList>
            <person name="Alemayehu D."/>
            <person name="Ross R.P."/>
            <person name="O'Sullivan O."/>
            <person name="Coffey A."/>
            <person name="Stanton C."/>
            <person name="Fitzgerald G.F."/>
            <person name="McAuliffe O."/>
        </authorList>
    </citation>
    <scope>NUCLEOTIDE SEQUENCE [LARGE SCALE GENOMIC DNA]</scope>
    <source>
        <strain evidence="6">Lb338-1</strain>
    </source>
</reference>
<feature type="binding site" evidence="4">
    <location>
        <begin position="6"/>
        <end position="14"/>
    </location>
    <ligand>
        <name>ATP</name>
        <dbReference type="ChEBI" id="CHEBI:30616"/>
    </ligand>
</feature>
<evidence type="ECO:0000256" key="3">
    <source>
        <dbReference type="PIRSR" id="PIRSR000705-2"/>
    </source>
</evidence>
<evidence type="ECO:0000256" key="4">
    <source>
        <dbReference type="PIRSR" id="PIRSR000705-3"/>
    </source>
</evidence>
<gene>
    <name evidence="6" type="ORF">lb338_phage_73</name>
</gene>
<dbReference type="Proteomes" id="UP000001878">
    <property type="component" value="Segment"/>
</dbReference>
<dbReference type="PANTHER" id="PTHR10513:SF35">
    <property type="entry name" value="DEOXYADENOSINE KINASE"/>
    <property type="match status" value="1"/>
</dbReference>
<accession>C1KFI3</accession>
<evidence type="ECO:0000313" key="7">
    <source>
        <dbReference type="Proteomes" id="UP000001878"/>
    </source>
</evidence>
<organism evidence="6 7">
    <name type="scientific">Lactobacillus phage Lb338-1</name>
    <dbReference type="NCBI Taxonomy" id="2892342"/>
    <lineage>
        <taxon>Viruses</taxon>
        <taxon>Duplodnaviria</taxon>
        <taxon>Heunggongvirae</taxon>
        <taxon>Uroviricota</taxon>
        <taxon>Caudoviricetes</taxon>
        <taxon>Herelleviridae</taxon>
        <taxon>Mooreparkvirus</taxon>
        <taxon>Mooreparkvirus Lb3381</taxon>
    </lineage>
</organism>
<feature type="binding site" evidence="3">
    <location>
        <position position="63"/>
    </location>
    <ligand>
        <name>substrate</name>
    </ligand>
</feature>
<evidence type="ECO:0000313" key="6">
    <source>
        <dbReference type="EMBL" id="ACO36994.1"/>
    </source>
</evidence>
<dbReference type="SUPFAM" id="SSF52540">
    <property type="entry name" value="P-loop containing nucleoside triphosphate hydrolases"/>
    <property type="match status" value="1"/>
</dbReference>
<dbReference type="OrthoDB" id="15828at10239"/>
<dbReference type="InterPro" id="IPR031314">
    <property type="entry name" value="DNK_dom"/>
</dbReference>
<feature type="binding site" evidence="3">
    <location>
        <position position="92"/>
    </location>
    <ligand>
        <name>substrate</name>
    </ligand>
</feature>
<feature type="binding site" evidence="3">
    <location>
        <position position="30"/>
    </location>
    <ligand>
        <name>substrate</name>
    </ligand>
</feature>
<dbReference type="PANTHER" id="PTHR10513">
    <property type="entry name" value="DEOXYNUCLEOSIDE KINASE"/>
    <property type="match status" value="1"/>
</dbReference>
<protein>
    <submittedName>
        <fullName evidence="6">Deoxyguanosine kinase</fullName>
    </submittedName>
</protein>
<dbReference type="GO" id="GO:0071897">
    <property type="term" value="P:DNA biosynthetic process"/>
    <property type="evidence" value="ECO:0007669"/>
    <property type="project" value="UniProtKB-KW"/>
</dbReference>
<sequence>MITAAGVIGSGKSSLTKILSDELHTKPFFEPVEDNPVLPLFYKGNKLVESGRRKTNPYAFLLQVFFLNRRFKMIKEAMKQDNNVLDRSIYEDSIFMKMNYEQGHTTQEEWNIYQSLLRNMMEELPYAAHKKSPDLMVLIKVNYDTMINRIEKRGRKFEQIKADPSLVSYYNDLIARYEDWEKEYNQSPLLVIDGNKYDFVGNDKDRVVVLNTIESRLVDLGKITPDKFKSIKESRNIVGK</sequence>
<keyword evidence="6" id="KW-0418">Kinase</keyword>
<dbReference type="EMBL" id="FJ822135">
    <property type="protein sequence ID" value="ACO36994.1"/>
    <property type="molecule type" value="Genomic_DNA"/>
</dbReference>
<keyword evidence="1" id="KW-0237">DNA synthesis</keyword>
<feature type="binding site" evidence="3">
    <location>
        <position position="87"/>
    </location>
    <ligand>
        <name>substrate</name>
    </ligand>
</feature>
<dbReference type="GO" id="GO:0005524">
    <property type="term" value="F:ATP binding"/>
    <property type="evidence" value="ECO:0007669"/>
    <property type="project" value="UniProtKB-KW"/>
</dbReference>
<dbReference type="RefSeq" id="YP_002790752.1">
    <property type="nucleotide sequence ID" value="NC_012530.1"/>
</dbReference>
<dbReference type="KEGG" id="vg:7750928"/>
<evidence type="ECO:0000256" key="1">
    <source>
        <dbReference type="ARBA" id="ARBA00022634"/>
    </source>
</evidence>
<evidence type="ECO:0000256" key="2">
    <source>
        <dbReference type="PIRSR" id="PIRSR000705-1"/>
    </source>
</evidence>
<keyword evidence="4" id="KW-0067">ATP-binding</keyword>
<feature type="active site" description="Proton acceptor" evidence="2">
    <location>
        <position position="86"/>
    </location>
</feature>
<feature type="domain" description="Deoxynucleoside kinase" evidence="5">
    <location>
        <begin position="2"/>
        <end position="214"/>
    </location>
</feature>
<dbReference type="Pfam" id="PF01712">
    <property type="entry name" value="dNK"/>
    <property type="match status" value="1"/>
</dbReference>
<dbReference type="InterPro" id="IPR002624">
    <property type="entry name" value="DCK/DGK"/>
</dbReference>
<keyword evidence="6" id="KW-0808">Transferase</keyword>
<keyword evidence="7" id="KW-1185">Reference proteome</keyword>
<dbReference type="GeneID" id="7750928"/>
<keyword evidence="4" id="KW-0547">Nucleotide-binding</keyword>
<dbReference type="InterPro" id="IPR027417">
    <property type="entry name" value="P-loop_NTPase"/>
</dbReference>
<feature type="binding site" evidence="4">
    <location>
        <begin position="149"/>
        <end position="153"/>
    </location>
    <ligand>
        <name>ATP</name>
        <dbReference type="ChEBI" id="CHEBI:30616"/>
    </ligand>
</feature>
<evidence type="ECO:0000259" key="5">
    <source>
        <dbReference type="Pfam" id="PF01712"/>
    </source>
</evidence>
<proteinExistence type="predicted"/>
<dbReference type="InterPro" id="IPR050566">
    <property type="entry name" value="Deoxyribonucleoside_kinase"/>
</dbReference>